<name>A0ABS2IGQ9_9GAMM</name>
<evidence type="ECO:0000256" key="2">
    <source>
        <dbReference type="SAM" id="SignalP"/>
    </source>
</evidence>
<dbReference type="CDD" id="cd16329">
    <property type="entry name" value="LolA_like"/>
    <property type="match status" value="1"/>
</dbReference>
<evidence type="ECO:0000313" key="4">
    <source>
        <dbReference type="Proteomes" id="UP000717995"/>
    </source>
</evidence>
<comment type="caution">
    <text evidence="3">The sequence shown here is derived from an EMBL/GenBank/DDBJ whole genome shotgun (WGS) entry which is preliminary data.</text>
</comment>
<protein>
    <submittedName>
        <fullName evidence="3">DUF1329 domain-containing protein</fullName>
    </submittedName>
</protein>
<dbReference type="EMBL" id="JAFEUP010000003">
    <property type="protein sequence ID" value="MBM7061023.1"/>
    <property type="molecule type" value="Genomic_DNA"/>
</dbReference>
<feature type="signal peptide" evidence="2">
    <location>
        <begin position="1"/>
        <end position="24"/>
    </location>
</feature>
<feature type="chain" id="PRO_5047407621" evidence="2">
    <location>
        <begin position="25"/>
        <end position="450"/>
    </location>
</feature>
<dbReference type="Pfam" id="PF07044">
    <property type="entry name" value="DUF1329"/>
    <property type="match status" value="1"/>
</dbReference>
<accession>A0ABS2IGQ9</accession>
<keyword evidence="2" id="KW-0732">Signal</keyword>
<reference evidence="3 4" key="1">
    <citation type="submission" date="2021-02" db="EMBL/GenBank/DDBJ databases">
        <authorList>
            <person name="Lee D.-H."/>
        </authorList>
    </citation>
    <scope>NUCLEOTIDE SEQUENCE [LARGE SCALE GENOMIC DNA]</scope>
    <source>
        <strain evidence="3 4">UL073</strain>
    </source>
</reference>
<evidence type="ECO:0000256" key="1">
    <source>
        <dbReference type="SAM" id="MobiDB-lite"/>
    </source>
</evidence>
<dbReference type="RefSeq" id="WP_205348223.1">
    <property type="nucleotide sequence ID" value="NZ_JAFEUP010000003.1"/>
</dbReference>
<evidence type="ECO:0000313" key="3">
    <source>
        <dbReference type="EMBL" id="MBM7061023.1"/>
    </source>
</evidence>
<gene>
    <name evidence="3" type="ORF">JQX08_09920</name>
</gene>
<keyword evidence="4" id="KW-1185">Reference proteome</keyword>
<sequence>MNNNKSTLLSLIAVGVLSCSAAHAAVTSAEAEKLKTELTPMGGERAGNADGSIPAWTGGQKDPLPAGKLNRPPLFNADEKALLKIDSSNVEKYKDKLSDGEQALLKNIPGYTINVYPTHRTALAPEHTYERVFKNATTTKMDDRELISDWNGSIPFPIPKSGSEAMANTQFAFRGIDVQTVSSVYVVSGSAPVLATSTVAQESMPGDYPPGREDPFKGQTRYAVLVETKAPAYQAGEKILGLIDKQLNAVAQAWTYLPGQRRLRRTPNVQYDVPSPFTSGVTNYDEQNGFQGSIDRYDWKVVGKKELYVPYNNNNFLNASGLDQVLKPNSANSDLMRWELHRTWVIEGTLKAGQRHVVPKRRVYVDEDSWQILLADHWDAKGSFWKATQILTYVNPTVPGMIVATNFVYNIQSKSYAAFNVLSGEKDGYTYREIPAATFSPRSLEASGVR</sequence>
<organism evidence="3 4">
    <name type="scientific">Zestomonas insulae</name>
    <dbReference type="NCBI Taxonomy" id="2809017"/>
    <lineage>
        <taxon>Bacteria</taxon>
        <taxon>Pseudomonadati</taxon>
        <taxon>Pseudomonadota</taxon>
        <taxon>Gammaproteobacteria</taxon>
        <taxon>Pseudomonadales</taxon>
        <taxon>Pseudomonadaceae</taxon>
        <taxon>Zestomonas</taxon>
    </lineage>
</organism>
<dbReference type="Proteomes" id="UP000717995">
    <property type="component" value="Unassembled WGS sequence"/>
</dbReference>
<dbReference type="PROSITE" id="PS51257">
    <property type="entry name" value="PROKAR_LIPOPROTEIN"/>
    <property type="match status" value="1"/>
</dbReference>
<dbReference type="Gene3D" id="2.50.20.10">
    <property type="entry name" value="Lipoprotein localisation LolA/LolB/LppX"/>
    <property type="match status" value="1"/>
</dbReference>
<dbReference type="InterPro" id="IPR010752">
    <property type="entry name" value="DUF1329"/>
</dbReference>
<feature type="region of interest" description="Disordered" evidence="1">
    <location>
        <begin position="40"/>
        <end position="61"/>
    </location>
</feature>
<proteinExistence type="predicted"/>